<keyword evidence="4" id="KW-1133">Transmembrane helix</keyword>
<evidence type="ECO:0000256" key="4">
    <source>
        <dbReference type="SAM" id="Phobius"/>
    </source>
</evidence>
<dbReference type="GO" id="GO:0003677">
    <property type="term" value="F:DNA binding"/>
    <property type="evidence" value="ECO:0007669"/>
    <property type="project" value="InterPro"/>
</dbReference>
<dbReference type="PANTHER" id="PTHR22683">
    <property type="entry name" value="SPORULATION PROTEIN RELATED"/>
    <property type="match status" value="1"/>
</dbReference>
<evidence type="ECO:0000256" key="1">
    <source>
        <dbReference type="ARBA" id="ARBA00022741"/>
    </source>
</evidence>
<dbReference type="Gene3D" id="3.40.50.300">
    <property type="entry name" value="P-loop containing nucleotide triphosphate hydrolases"/>
    <property type="match status" value="1"/>
</dbReference>
<dbReference type="PANTHER" id="PTHR22683:SF47">
    <property type="entry name" value="FTSK DOMAIN-CONTAINING PROTEIN YDCQ"/>
    <property type="match status" value="1"/>
</dbReference>
<feature type="domain" description="FtsK" evidence="5">
    <location>
        <begin position="225"/>
        <end position="407"/>
    </location>
</feature>
<protein>
    <submittedName>
        <fullName evidence="6">ATP-binding protein</fullName>
    </submittedName>
</protein>
<dbReference type="Proteomes" id="UP000564536">
    <property type="component" value="Unassembled WGS sequence"/>
</dbReference>
<dbReference type="PROSITE" id="PS50901">
    <property type="entry name" value="FTSK"/>
    <property type="match status" value="1"/>
</dbReference>
<evidence type="ECO:0000313" key="6">
    <source>
        <dbReference type="EMBL" id="MBC1500004.1"/>
    </source>
</evidence>
<dbReference type="InterPro" id="IPR002543">
    <property type="entry name" value="FtsK_dom"/>
</dbReference>
<evidence type="ECO:0000256" key="2">
    <source>
        <dbReference type="ARBA" id="ARBA00022840"/>
    </source>
</evidence>
<feature type="transmembrane region" description="Helical" evidence="4">
    <location>
        <begin position="76"/>
        <end position="98"/>
    </location>
</feature>
<keyword evidence="2 3" id="KW-0067">ATP-binding</keyword>
<feature type="binding site" evidence="3">
    <location>
        <begin position="242"/>
        <end position="249"/>
    </location>
    <ligand>
        <name>ATP</name>
        <dbReference type="ChEBI" id="CHEBI:30616"/>
    </ligand>
</feature>
<dbReference type="GO" id="GO:0005524">
    <property type="term" value="F:ATP binding"/>
    <property type="evidence" value="ECO:0007669"/>
    <property type="project" value="UniProtKB-UniRule"/>
</dbReference>
<evidence type="ECO:0000256" key="3">
    <source>
        <dbReference type="PROSITE-ProRule" id="PRU00289"/>
    </source>
</evidence>
<keyword evidence="4" id="KW-0812">Transmembrane</keyword>
<comment type="caution">
    <text evidence="6">The sequence shown here is derived from an EMBL/GenBank/DDBJ whole genome shotgun (WGS) entry which is preliminary data.</text>
</comment>
<dbReference type="SUPFAM" id="SSF52540">
    <property type="entry name" value="P-loop containing nucleoside triphosphate hydrolases"/>
    <property type="match status" value="1"/>
</dbReference>
<dbReference type="InterPro" id="IPR050206">
    <property type="entry name" value="FtsK/SpoIIIE/SftA"/>
</dbReference>
<feature type="transmembrane region" description="Helical" evidence="4">
    <location>
        <begin position="21"/>
        <end position="43"/>
    </location>
</feature>
<accession>A0A841Z3Z8</accession>
<proteinExistence type="predicted"/>
<evidence type="ECO:0000313" key="7">
    <source>
        <dbReference type="Proteomes" id="UP000564536"/>
    </source>
</evidence>
<keyword evidence="4" id="KW-0472">Membrane</keyword>
<reference evidence="6 7" key="1">
    <citation type="submission" date="2020-03" db="EMBL/GenBank/DDBJ databases">
        <title>Soil Listeria distribution.</title>
        <authorList>
            <person name="Liao J."/>
            <person name="Wiedmann M."/>
        </authorList>
    </citation>
    <scope>NUCLEOTIDE SEQUENCE [LARGE SCALE GENOMIC DNA]</scope>
    <source>
        <strain evidence="6 7">FSL L7-1523</strain>
    </source>
</reference>
<organism evidence="6 7">
    <name type="scientific">Listeria weihenstephanensis</name>
    <dbReference type="NCBI Taxonomy" id="1006155"/>
    <lineage>
        <taxon>Bacteria</taxon>
        <taxon>Bacillati</taxon>
        <taxon>Bacillota</taxon>
        <taxon>Bacilli</taxon>
        <taxon>Bacillales</taxon>
        <taxon>Listeriaceae</taxon>
        <taxon>Listeria</taxon>
    </lineage>
</organism>
<gene>
    <name evidence="6" type="ORF">HB943_05260</name>
</gene>
<dbReference type="EMBL" id="JAARRL010000006">
    <property type="protein sequence ID" value="MBC1500004.1"/>
    <property type="molecule type" value="Genomic_DNA"/>
</dbReference>
<dbReference type="AlphaFoldDB" id="A0A841Z3Z8"/>
<keyword evidence="1 3" id="KW-0547">Nucleotide-binding</keyword>
<name>A0A841Z3Z8_9LIST</name>
<dbReference type="InterPro" id="IPR027417">
    <property type="entry name" value="P-loop_NTPase"/>
</dbReference>
<evidence type="ECO:0000259" key="5">
    <source>
        <dbReference type="PROSITE" id="PS50901"/>
    </source>
</evidence>
<dbReference type="RefSeq" id="WP_185425064.1">
    <property type="nucleotide sequence ID" value="NZ_JAARRL010000006.1"/>
</dbReference>
<sequence length="483" mass="55133">MKEKLWKYRGRKIRHSMRHAVARNVTLLSVFLLLGSFVAIAGVRKLDVSYLIGREPFRFLFLHPKLYFAQGAAQQVYWYLLCAAVTTFVILVMLYFLCHPLYKRMIHRQKLARMIASNSFMESKVEEKELWTNGWKHKQETISYYPKMYYRVHKGYVYIRIAMDMSKHQSRFLDLGKEFEHGLYCDLVEEVMEDGFVCYKLLYDVAINRINIEDMKAKNGSIQLMKTAAWNYDTVPHALIAGGTGGGKTYFILALIEAFLKIGALIDIADPKRADLADLEAVMPGRIRYAEGGIIPLIEKFKNDMISSWEVVKQRPDYVTGKNYAYYGLKPHILVFDEYAAFMEMLDFQAKAKVDSAMKQILMLGRQAGYLVILGVQRPDAEYIGGAMRDQFGLRVTLGKMYPVGYQMMYGEADKSFKHKNIKGRGYADLGYGSIQEFYSPFVSKDHDFLTSIGKLVEAQGAPVAIATGGNRSEQADTNLEGA</sequence>